<gene>
    <name evidence="1" type="ORF">BEH84_01331</name>
</gene>
<reference evidence="1 2" key="1">
    <citation type="submission" date="2016-07" db="EMBL/GenBank/DDBJ databases">
        <title>Characterization of isolates of Eisenbergiella tayi derived from blood cultures, using whole genome sequencing.</title>
        <authorList>
            <person name="Burdz T."/>
            <person name="Wiebe D."/>
            <person name="Huynh C."/>
            <person name="Bernard K."/>
        </authorList>
    </citation>
    <scope>NUCLEOTIDE SEQUENCE [LARGE SCALE GENOMIC DNA]</scope>
    <source>
        <strain evidence="1 2">NML 120489</strain>
    </source>
</reference>
<evidence type="ECO:0000313" key="1">
    <source>
        <dbReference type="EMBL" id="ODM13615.1"/>
    </source>
</evidence>
<dbReference type="AlphaFoldDB" id="A0A1E3AY37"/>
<dbReference type="Proteomes" id="UP000095003">
    <property type="component" value="Unassembled WGS sequence"/>
</dbReference>
<sequence>MYKKAEIFTLEKALLRVDSYECPKKYCALAYSGCPFLYSG</sequence>
<dbReference type="EMBL" id="MCGI01000001">
    <property type="protein sequence ID" value="ODM13615.1"/>
    <property type="molecule type" value="Genomic_DNA"/>
</dbReference>
<name>A0A1E3AY37_9FIRM</name>
<protein>
    <submittedName>
        <fullName evidence="1">Uncharacterized protein</fullName>
    </submittedName>
</protein>
<accession>A0A1E3AY37</accession>
<evidence type="ECO:0000313" key="2">
    <source>
        <dbReference type="Proteomes" id="UP000095003"/>
    </source>
</evidence>
<proteinExistence type="predicted"/>
<comment type="caution">
    <text evidence="1">The sequence shown here is derived from an EMBL/GenBank/DDBJ whole genome shotgun (WGS) entry which is preliminary data.</text>
</comment>
<organism evidence="1 2">
    <name type="scientific">Eisenbergiella tayi</name>
    <dbReference type="NCBI Taxonomy" id="1432052"/>
    <lineage>
        <taxon>Bacteria</taxon>
        <taxon>Bacillati</taxon>
        <taxon>Bacillota</taxon>
        <taxon>Clostridia</taxon>
        <taxon>Lachnospirales</taxon>
        <taxon>Lachnospiraceae</taxon>
        <taxon>Eisenbergiella</taxon>
    </lineage>
</organism>